<evidence type="ECO:0000313" key="2">
    <source>
        <dbReference type="EMBL" id="TDW87035.1"/>
    </source>
</evidence>
<evidence type="ECO:0000259" key="1">
    <source>
        <dbReference type="PROSITE" id="PS51186"/>
    </source>
</evidence>
<dbReference type="InterPro" id="IPR016181">
    <property type="entry name" value="Acyl_CoA_acyltransferase"/>
</dbReference>
<comment type="caution">
    <text evidence="2">The sequence shown here is derived from an EMBL/GenBank/DDBJ whole genome shotgun (WGS) entry which is preliminary data.</text>
</comment>
<sequence>MNGQVVWDAAVIGWRRLAELPSADRVFTWEQHGDADCFWWTGRPGKIAHQLFLSAPSSEAMTRSIRLALGSPTPQDGCDLSLRVLDRPDLAAALDELHPTSTNTAPLMLCDLANRPPSSPSEFTTGIISTSEERARLLRMVGGVYDDPDGLTGFFHGTGAADIVGAFDGDTLVASATVVTAGDTANLWSVATPQEERGRGAASAVVAAALDHAAATGCTQAGLGTSDELVPWYTRFGFTKVARERTATLSNPVRAEHGPTA</sequence>
<dbReference type="Proteomes" id="UP000295060">
    <property type="component" value="Unassembled WGS sequence"/>
</dbReference>
<proteinExistence type="predicted"/>
<dbReference type="Pfam" id="PF00583">
    <property type="entry name" value="Acetyltransf_1"/>
    <property type="match status" value="1"/>
</dbReference>
<dbReference type="InterPro" id="IPR000182">
    <property type="entry name" value="GNAT_dom"/>
</dbReference>
<reference evidence="2 3" key="1">
    <citation type="submission" date="2019-03" db="EMBL/GenBank/DDBJ databases">
        <title>Genomic Encyclopedia of Type Strains, Phase III (KMG-III): the genomes of soil and plant-associated and newly described type strains.</title>
        <authorList>
            <person name="Whitman W."/>
        </authorList>
    </citation>
    <scope>NUCLEOTIDE SEQUENCE [LARGE SCALE GENOMIC DNA]</scope>
    <source>
        <strain evidence="2 3">VKMAc-2574</strain>
    </source>
</reference>
<dbReference type="SUPFAM" id="SSF55729">
    <property type="entry name" value="Acyl-CoA N-acyltransferases (Nat)"/>
    <property type="match status" value="1"/>
</dbReference>
<dbReference type="Gene3D" id="3.40.630.30">
    <property type="match status" value="1"/>
</dbReference>
<evidence type="ECO:0000313" key="3">
    <source>
        <dbReference type="Proteomes" id="UP000295060"/>
    </source>
</evidence>
<keyword evidence="3" id="KW-1185">Reference proteome</keyword>
<organism evidence="2 3">
    <name type="scientific">Kribbella pratensis</name>
    <dbReference type="NCBI Taxonomy" id="2512112"/>
    <lineage>
        <taxon>Bacteria</taxon>
        <taxon>Bacillati</taxon>
        <taxon>Actinomycetota</taxon>
        <taxon>Actinomycetes</taxon>
        <taxon>Propionibacteriales</taxon>
        <taxon>Kribbellaceae</taxon>
        <taxon>Kribbella</taxon>
    </lineage>
</organism>
<dbReference type="RefSeq" id="WP_134131065.1">
    <property type="nucleotide sequence ID" value="NZ_SODU01000003.1"/>
</dbReference>
<dbReference type="PROSITE" id="PS51186">
    <property type="entry name" value="GNAT"/>
    <property type="match status" value="1"/>
</dbReference>
<accession>A0ABY2F8W9</accession>
<name>A0ABY2F8W9_9ACTN</name>
<dbReference type="EMBL" id="SODU01000003">
    <property type="protein sequence ID" value="TDW87035.1"/>
    <property type="molecule type" value="Genomic_DNA"/>
</dbReference>
<gene>
    <name evidence="2" type="ORF">EV137_5105</name>
</gene>
<feature type="domain" description="N-acetyltransferase" evidence="1">
    <location>
        <begin position="124"/>
        <end position="260"/>
    </location>
</feature>
<protein>
    <submittedName>
        <fullName evidence="2">Acetyltransferase (GNAT) family protein</fullName>
    </submittedName>
</protein>